<proteinExistence type="predicted"/>
<reference evidence="2" key="1">
    <citation type="submission" date="2020-11" db="EMBL/GenBank/DDBJ databases">
        <authorList>
            <person name="Whiteford S."/>
        </authorList>
    </citation>
    <scope>NUCLEOTIDE SEQUENCE</scope>
</reference>
<dbReference type="EMBL" id="CAJHNJ030000003">
    <property type="protein sequence ID" value="CAG9094202.1"/>
    <property type="molecule type" value="Genomic_DNA"/>
</dbReference>
<sequence>MFWGQSHDYNMKKAFTIQKRAIRTMVRIPPWDSCREHFVSMYGASGAAPREARGRGRPDVLPAHPAAPLEGPPPRPGKDSVARLTLAGLSYVVTRCCGAATVILLNYQIYMDFDSSAAAALQQRCFRATISD</sequence>
<gene>
    <name evidence="2" type="ORF">PLXY2_LOCUS1199</name>
</gene>
<feature type="region of interest" description="Disordered" evidence="1">
    <location>
        <begin position="47"/>
        <end position="78"/>
    </location>
</feature>
<evidence type="ECO:0000313" key="3">
    <source>
        <dbReference type="Proteomes" id="UP000653454"/>
    </source>
</evidence>
<accession>A0A8S4D8U8</accession>
<name>A0A8S4D8U8_PLUXY</name>
<protein>
    <submittedName>
        <fullName evidence="2">(diamondback moth) hypothetical protein</fullName>
    </submittedName>
</protein>
<keyword evidence="3" id="KW-1185">Reference proteome</keyword>
<evidence type="ECO:0000256" key="1">
    <source>
        <dbReference type="SAM" id="MobiDB-lite"/>
    </source>
</evidence>
<evidence type="ECO:0000313" key="2">
    <source>
        <dbReference type="EMBL" id="CAG9094202.1"/>
    </source>
</evidence>
<dbReference type="AlphaFoldDB" id="A0A8S4D8U8"/>
<comment type="caution">
    <text evidence="2">The sequence shown here is derived from an EMBL/GenBank/DDBJ whole genome shotgun (WGS) entry which is preliminary data.</text>
</comment>
<dbReference type="Proteomes" id="UP000653454">
    <property type="component" value="Unassembled WGS sequence"/>
</dbReference>
<organism evidence="2 3">
    <name type="scientific">Plutella xylostella</name>
    <name type="common">Diamondback moth</name>
    <name type="synonym">Plutella maculipennis</name>
    <dbReference type="NCBI Taxonomy" id="51655"/>
    <lineage>
        <taxon>Eukaryota</taxon>
        <taxon>Metazoa</taxon>
        <taxon>Ecdysozoa</taxon>
        <taxon>Arthropoda</taxon>
        <taxon>Hexapoda</taxon>
        <taxon>Insecta</taxon>
        <taxon>Pterygota</taxon>
        <taxon>Neoptera</taxon>
        <taxon>Endopterygota</taxon>
        <taxon>Lepidoptera</taxon>
        <taxon>Glossata</taxon>
        <taxon>Ditrysia</taxon>
        <taxon>Yponomeutoidea</taxon>
        <taxon>Plutellidae</taxon>
        <taxon>Plutella</taxon>
    </lineage>
</organism>